<keyword evidence="3" id="KW-1185">Reference proteome</keyword>
<evidence type="ECO:0000313" key="2">
    <source>
        <dbReference type="EMBL" id="KAK8886345.1"/>
    </source>
</evidence>
<dbReference type="EMBL" id="JAPFFF010000007">
    <property type="protein sequence ID" value="KAK8886345.1"/>
    <property type="molecule type" value="Genomic_DNA"/>
</dbReference>
<reference evidence="2 3" key="1">
    <citation type="submission" date="2024-04" db="EMBL/GenBank/DDBJ databases">
        <title>Tritrichomonas musculus Genome.</title>
        <authorList>
            <person name="Alves-Ferreira E."/>
            <person name="Grigg M."/>
            <person name="Lorenzi H."/>
            <person name="Galac M."/>
        </authorList>
    </citation>
    <scope>NUCLEOTIDE SEQUENCE [LARGE SCALE GENOMIC DNA]</scope>
    <source>
        <strain evidence="2 3">EAF2021</strain>
    </source>
</reference>
<proteinExistence type="predicted"/>
<name>A0ABR2K5I3_9EUKA</name>
<dbReference type="Proteomes" id="UP001470230">
    <property type="component" value="Unassembled WGS sequence"/>
</dbReference>
<comment type="caution">
    <text evidence="2">The sequence shown here is derived from an EMBL/GenBank/DDBJ whole genome shotgun (WGS) entry which is preliminary data.</text>
</comment>
<organism evidence="2 3">
    <name type="scientific">Tritrichomonas musculus</name>
    <dbReference type="NCBI Taxonomy" id="1915356"/>
    <lineage>
        <taxon>Eukaryota</taxon>
        <taxon>Metamonada</taxon>
        <taxon>Parabasalia</taxon>
        <taxon>Tritrichomonadida</taxon>
        <taxon>Tritrichomonadidae</taxon>
        <taxon>Tritrichomonas</taxon>
    </lineage>
</organism>
<accession>A0ABR2K5I3</accession>
<gene>
    <name evidence="2" type="ORF">M9Y10_041808</name>
</gene>
<sequence>MSNGEEANKDVEVFQEQLQQELQKLIEDHNNQVAAEMKRMEDEKLEMQAKFDKEINDLRAECQAKIEEEKKFLQESSKVSKEIFSLQIDELTSPKESADKVNNYSLLIDKFTNIMNFLDKTNSRLEILSKNDQISEEGYNQLQAVHRNQTKVLQHLVKIMCYCYHQEMAELFKKHRTIDETYENFFKSV</sequence>
<feature type="coiled-coil region" evidence="1">
    <location>
        <begin position="4"/>
        <end position="75"/>
    </location>
</feature>
<keyword evidence="1" id="KW-0175">Coiled coil</keyword>
<evidence type="ECO:0000256" key="1">
    <source>
        <dbReference type="SAM" id="Coils"/>
    </source>
</evidence>
<evidence type="ECO:0000313" key="3">
    <source>
        <dbReference type="Proteomes" id="UP001470230"/>
    </source>
</evidence>
<protein>
    <submittedName>
        <fullName evidence="2">Uncharacterized protein</fullName>
    </submittedName>
</protein>